<sequence length="72" mass="8538">MFNRHKTKWIQLGNYSYAGCDYVVFVRGDKKTGLLDFKTKKIQNWVYGSYSILSTDLIDVKKQWEEITNLIK</sequence>
<evidence type="ECO:0000313" key="1">
    <source>
        <dbReference type="EMBL" id="KKN74636.1"/>
    </source>
</evidence>
<reference evidence="1" key="1">
    <citation type="journal article" date="2015" name="Nature">
        <title>Complex archaea that bridge the gap between prokaryotes and eukaryotes.</title>
        <authorList>
            <person name="Spang A."/>
            <person name="Saw J.H."/>
            <person name="Jorgensen S.L."/>
            <person name="Zaremba-Niedzwiedzka K."/>
            <person name="Martijn J."/>
            <person name="Lind A.E."/>
            <person name="van Eijk R."/>
            <person name="Schleper C."/>
            <person name="Guy L."/>
            <person name="Ettema T.J."/>
        </authorList>
    </citation>
    <scope>NUCLEOTIDE SEQUENCE</scope>
</reference>
<gene>
    <name evidence="1" type="ORF">LCGC14_0388380</name>
</gene>
<comment type="caution">
    <text evidence="1">The sequence shown here is derived from an EMBL/GenBank/DDBJ whole genome shotgun (WGS) entry which is preliminary data.</text>
</comment>
<accession>A0A0F9VMB7</accession>
<protein>
    <submittedName>
        <fullName evidence="1">Uncharacterized protein</fullName>
    </submittedName>
</protein>
<dbReference type="EMBL" id="LAZR01000322">
    <property type="protein sequence ID" value="KKN74636.1"/>
    <property type="molecule type" value="Genomic_DNA"/>
</dbReference>
<name>A0A0F9VMB7_9ZZZZ</name>
<proteinExistence type="predicted"/>
<dbReference type="AlphaFoldDB" id="A0A0F9VMB7"/>
<organism evidence="1">
    <name type="scientific">marine sediment metagenome</name>
    <dbReference type="NCBI Taxonomy" id="412755"/>
    <lineage>
        <taxon>unclassified sequences</taxon>
        <taxon>metagenomes</taxon>
        <taxon>ecological metagenomes</taxon>
    </lineage>
</organism>